<evidence type="ECO:0000256" key="8">
    <source>
        <dbReference type="SAM" id="Phobius"/>
    </source>
</evidence>
<dbReference type="PANTHER" id="PTHR36838">
    <property type="entry name" value="AUXIN EFFLUX CARRIER FAMILY PROTEIN"/>
    <property type="match status" value="1"/>
</dbReference>
<feature type="transmembrane region" description="Helical" evidence="8">
    <location>
        <begin position="33"/>
        <end position="52"/>
    </location>
</feature>
<reference evidence="9 10" key="1">
    <citation type="submission" date="2022-01" db="EMBL/GenBank/DDBJ databases">
        <title>Whole genome-based taxonomy of the Shewanellaceae.</title>
        <authorList>
            <person name="Martin-Rodriguez A.J."/>
        </authorList>
    </citation>
    <scope>NUCLEOTIDE SEQUENCE [LARGE SCALE GENOMIC DNA]</scope>
    <source>
        <strain evidence="9 10">DSM 21332</strain>
    </source>
</reference>
<keyword evidence="3" id="KW-0813">Transport</keyword>
<feature type="transmembrane region" description="Helical" evidence="8">
    <location>
        <begin position="218"/>
        <end position="236"/>
    </location>
</feature>
<accession>A0ABT0N789</accession>
<sequence length="299" mass="31399">MSIVEIILPLLLVAACGYGASRSRWFSAEMVKGVSVLAFYICIPALLFSAMLKVPLESSLNPAVLMAFYLPVVSVFLLTLAVAALIGTRGVKHSAVLGLGGSYSNTLLVGLPVIIAAYGEAQMANVFLIIPFHSAVLFGLTFVISGFGKPLELIKSLVFNPVVSSIGLGLLGNVLGLSLPVTLDAALEMLAKPAIPCALFVLGANLNQYRLSGAMTSVVSLSLVKLLLLPAMVYWLGSSLELSSLERAVTVLLAASPLGVNAYLIAVQVKQHEKEIAGAVVLSSTLAVVSVSFWLWLLS</sequence>
<name>A0ABT0N789_9GAMM</name>
<feature type="transmembrane region" description="Helical" evidence="8">
    <location>
        <begin position="124"/>
        <end position="145"/>
    </location>
</feature>
<keyword evidence="10" id="KW-1185">Reference proteome</keyword>
<keyword evidence="5 8" id="KW-0812">Transmembrane</keyword>
<dbReference type="Gene3D" id="1.20.1530.20">
    <property type="match status" value="1"/>
</dbReference>
<dbReference type="EMBL" id="JAKIKT010000003">
    <property type="protein sequence ID" value="MCL2914313.1"/>
    <property type="molecule type" value="Genomic_DNA"/>
</dbReference>
<evidence type="ECO:0000256" key="4">
    <source>
        <dbReference type="ARBA" id="ARBA00022475"/>
    </source>
</evidence>
<feature type="transmembrane region" description="Helical" evidence="8">
    <location>
        <begin position="185"/>
        <end position="206"/>
    </location>
</feature>
<protein>
    <submittedName>
        <fullName evidence="9">AEC family transporter</fullName>
    </submittedName>
</protein>
<feature type="transmembrane region" description="Helical" evidence="8">
    <location>
        <begin position="6"/>
        <end position="21"/>
    </location>
</feature>
<evidence type="ECO:0000256" key="2">
    <source>
        <dbReference type="ARBA" id="ARBA00010145"/>
    </source>
</evidence>
<feature type="transmembrane region" description="Helical" evidence="8">
    <location>
        <begin position="95"/>
        <end position="118"/>
    </location>
</feature>
<feature type="transmembrane region" description="Helical" evidence="8">
    <location>
        <begin position="157"/>
        <end position="179"/>
    </location>
</feature>
<keyword evidence="4" id="KW-1003">Cell membrane</keyword>
<keyword evidence="6 8" id="KW-1133">Transmembrane helix</keyword>
<evidence type="ECO:0000313" key="9">
    <source>
        <dbReference type="EMBL" id="MCL2914313.1"/>
    </source>
</evidence>
<evidence type="ECO:0000256" key="1">
    <source>
        <dbReference type="ARBA" id="ARBA00004651"/>
    </source>
</evidence>
<evidence type="ECO:0000256" key="3">
    <source>
        <dbReference type="ARBA" id="ARBA00022448"/>
    </source>
</evidence>
<dbReference type="RefSeq" id="WP_249249022.1">
    <property type="nucleotide sequence ID" value="NZ_JAKIKT010000003.1"/>
</dbReference>
<evidence type="ECO:0000256" key="7">
    <source>
        <dbReference type="ARBA" id="ARBA00023136"/>
    </source>
</evidence>
<evidence type="ECO:0000256" key="5">
    <source>
        <dbReference type="ARBA" id="ARBA00022692"/>
    </source>
</evidence>
<dbReference type="Pfam" id="PF03547">
    <property type="entry name" value="Mem_trans"/>
    <property type="match status" value="2"/>
</dbReference>
<proteinExistence type="inferred from homology"/>
<comment type="similarity">
    <text evidence="2">Belongs to the auxin efflux carrier (TC 2.A.69) family.</text>
</comment>
<evidence type="ECO:0000313" key="10">
    <source>
        <dbReference type="Proteomes" id="UP001202831"/>
    </source>
</evidence>
<dbReference type="Proteomes" id="UP001202831">
    <property type="component" value="Unassembled WGS sequence"/>
</dbReference>
<gene>
    <name evidence="9" type="ORF">L2725_11095</name>
</gene>
<evidence type="ECO:0000256" key="6">
    <source>
        <dbReference type="ARBA" id="ARBA00022989"/>
    </source>
</evidence>
<dbReference type="PANTHER" id="PTHR36838:SF3">
    <property type="entry name" value="TRANSPORTER AUXIN EFFLUX CARRIER EC FAMILY"/>
    <property type="match status" value="1"/>
</dbReference>
<keyword evidence="7 8" id="KW-0472">Membrane</keyword>
<dbReference type="InterPro" id="IPR004776">
    <property type="entry name" value="Mem_transp_PIN-like"/>
</dbReference>
<feature type="transmembrane region" description="Helical" evidence="8">
    <location>
        <begin position="276"/>
        <end position="297"/>
    </location>
</feature>
<feature type="transmembrane region" description="Helical" evidence="8">
    <location>
        <begin position="248"/>
        <end position="269"/>
    </location>
</feature>
<dbReference type="InterPro" id="IPR038770">
    <property type="entry name" value="Na+/solute_symporter_sf"/>
</dbReference>
<comment type="subcellular location">
    <subcellularLocation>
        <location evidence="1">Cell membrane</location>
        <topology evidence="1">Multi-pass membrane protein</topology>
    </subcellularLocation>
</comment>
<organism evidence="9 10">
    <name type="scientific">Shewanella corallii</name>
    <dbReference type="NCBI Taxonomy" id="560080"/>
    <lineage>
        <taxon>Bacteria</taxon>
        <taxon>Pseudomonadati</taxon>
        <taxon>Pseudomonadota</taxon>
        <taxon>Gammaproteobacteria</taxon>
        <taxon>Alteromonadales</taxon>
        <taxon>Shewanellaceae</taxon>
        <taxon>Shewanella</taxon>
    </lineage>
</organism>
<feature type="transmembrane region" description="Helical" evidence="8">
    <location>
        <begin position="64"/>
        <end position="88"/>
    </location>
</feature>
<comment type="caution">
    <text evidence="9">The sequence shown here is derived from an EMBL/GenBank/DDBJ whole genome shotgun (WGS) entry which is preliminary data.</text>
</comment>